<dbReference type="VEuPathDB" id="FungiDB:GWK60_G05973"/>
<feature type="compositionally biased region" description="Polar residues" evidence="1">
    <location>
        <begin position="17"/>
        <end position="26"/>
    </location>
</feature>
<feature type="compositionally biased region" description="Acidic residues" evidence="1">
    <location>
        <begin position="494"/>
        <end position="510"/>
    </location>
</feature>
<gene>
    <name evidence="2" type="ORF">AO440_001742</name>
</gene>
<dbReference type="VEuPathDB" id="FungiDB:GVI51_G06017"/>
<evidence type="ECO:0000313" key="3">
    <source>
        <dbReference type="Proteomes" id="UP000054886"/>
    </source>
</evidence>
<organism evidence="2 3">
    <name type="scientific">Candida glabrata</name>
    <name type="common">Yeast</name>
    <name type="synonym">Torulopsis glabrata</name>
    <dbReference type="NCBI Taxonomy" id="5478"/>
    <lineage>
        <taxon>Eukaryota</taxon>
        <taxon>Fungi</taxon>
        <taxon>Dikarya</taxon>
        <taxon>Ascomycota</taxon>
        <taxon>Saccharomycotina</taxon>
        <taxon>Saccharomycetes</taxon>
        <taxon>Saccharomycetales</taxon>
        <taxon>Saccharomycetaceae</taxon>
        <taxon>Nakaseomyces</taxon>
    </lineage>
</organism>
<feature type="region of interest" description="Disordered" evidence="1">
    <location>
        <begin position="324"/>
        <end position="366"/>
    </location>
</feature>
<reference evidence="2 3" key="1">
    <citation type="submission" date="2015-10" db="EMBL/GenBank/DDBJ databases">
        <title>Draft genomes sequences of Candida glabrata isolates 1A, 1B, 2A, 2B, 3A and 3B.</title>
        <authorList>
            <person name="Haavelsrud O.E."/>
            <person name="Gaustad P."/>
        </authorList>
    </citation>
    <scope>NUCLEOTIDE SEQUENCE [LARGE SCALE GENOMIC DNA]</scope>
    <source>
        <strain evidence="2">910700640</strain>
    </source>
</reference>
<dbReference type="AlphaFoldDB" id="A0A0W0D681"/>
<dbReference type="VEuPathDB" id="FungiDB:B1J91_G06182g"/>
<feature type="region of interest" description="Disordered" evidence="1">
    <location>
        <begin position="466"/>
        <end position="511"/>
    </location>
</feature>
<dbReference type="Proteomes" id="UP000054886">
    <property type="component" value="Unassembled WGS sequence"/>
</dbReference>
<comment type="caution">
    <text evidence="2">The sequence shown here is derived from an EMBL/GenBank/DDBJ whole genome shotgun (WGS) entry which is preliminary data.</text>
</comment>
<protein>
    <submittedName>
        <fullName evidence="2">PH domain-containing protein</fullName>
    </submittedName>
</protein>
<feature type="compositionally biased region" description="Polar residues" evidence="1">
    <location>
        <begin position="353"/>
        <end position="366"/>
    </location>
</feature>
<accession>A0A0W0D681</accession>
<name>A0A0W0D681_CANGB</name>
<proteinExistence type="predicted"/>
<dbReference type="PANTHER" id="PTHR37283:SF1">
    <property type="entry name" value="PH DOMAIN-CONTAINING PROTEIN YHR131C"/>
    <property type="match status" value="1"/>
</dbReference>
<evidence type="ECO:0000313" key="2">
    <source>
        <dbReference type="EMBL" id="KTB07135.1"/>
    </source>
</evidence>
<feature type="compositionally biased region" description="Polar residues" evidence="1">
    <location>
        <begin position="474"/>
        <end position="484"/>
    </location>
</feature>
<feature type="region of interest" description="Disordered" evidence="1">
    <location>
        <begin position="1"/>
        <end position="47"/>
    </location>
</feature>
<dbReference type="VEuPathDB" id="FungiDB:CAGL0G06182g"/>
<dbReference type="PANTHER" id="PTHR37283">
    <property type="entry name" value="PH DOMAIN-CONTAINING PROTEIN YHR131C"/>
    <property type="match status" value="1"/>
</dbReference>
<dbReference type="EMBL" id="LLZZ01000108">
    <property type="protein sequence ID" value="KTB07135.1"/>
    <property type="molecule type" value="Genomic_DNA"/>
</dbReference>
<sequence>MDNRDVHYLDKSGDFKSPTSTIASGNSLDDLTSSSTSTRSHTPEEPVTSTYLEIIDGEPASPPDYNEVNYNRHVTFPIWEDLTPCSMTEKPPAYHPTVYNVAIVSVKLEWLSPFEPSPNRSWRTFIMEINSTQINFYALEPEFHRLVKNYYNLKYDDGAKSLAKGILSLGNSKKKNDNKIVDTEPHWKRLNAKLERNYSKYLSDARLYRSFTLQYARMGIPTDYRKSAHALRLRCEAEQFLVAFDNVDDLINWSMYINMGISVALDLDCRQLPNYRVVPRRRRPHHTRRQKRTPLHSLVDNSSSSFFSKEFFLASPRGLYLHGATAMSSPPPRTRSSSSATVQSTVPKRVASQPISRNSSSGRIVSNGNNSSFGKFFDMFKSKRSKQDFKSLQSANVTGLKVTLESKRDQSAKFELGSDLEVMNNSIAEEPVKEFPSDRCEEMLKRHVNMMERELLCYSTQEPEFSEAGREVNNPGSSSHSNRNFAEAEHVDSNEDEDEDDDYTLDDDYEDGQRLDPVVSIYAEEGLVHESESDYYYEQRRLTRSRAASTASNMISHADADDVKWMPPQKILSRRRYVKDSLRCIKGFVEHSSWMGRVVCCPTGPPSFKTNNDLVLLNGKKIDEKTVGNSRNKIVNSSGDKSYWKTKNHFLQLYIIEPTGYIPITALEANEARKKIKTVLC</sequence>
<feature type="compositionally biased region" description="Basic and acidic residues" evidence="1">
    <location>
        <begin position="1"/>
        <end position="14"/>
    </location>
</feature>
<evidence type="ECO:0000256" key="1">
    <source>
        <dbReference type="SAM" id="MobiDB-lite"/>
    </source>
</evidence>
<feature type="compositionally biased region" description="Low complexity" evidence="1">
    <location>
        <begin position="27"/>
        <end position="38"/>
    </location>
</feature>
<dbReference type="InterPro" id="IPR011993">
    <property type="entry name" value="PH-like_dom_sf"/>
</dbReference>
<dbReference type="Gene3D" id="2.30.29.30">
    <property type="entry name" value="Pleckstrin-homology domain (PH domain)/Phosphotyrosine-binding domain (PTB)"/>
    <property type="match status" value="1"/>
</dbReference>